<evidence type="ECO:0000313" key="4">
    <source>
        <dbReference type="EMBL" id="OAG12376.1"/>
    </source>
</evidence>
<comment type="similarity">
    <text evidence="1">Belongs to the short-chain dehydrogenases/reductases (SDR) family.</text>
</comment>
<dbReference type="InParanoid" id="A0A177CYN0"/>
<reference evidence="4 5" key="1">
    <citation type="submission" date="2016-05" db="EMBL/GenBank/DDBJ databases">
        <title>Comparative analysis of secretome profiles of manganese(II)-oxidizing ascomycete fungi.</title>
        <authorList>
            <consortium name="DOE Joint Genome Institute"/>
            <person name="Zeiner C.A."/>
            <person name="Purvine S.O."/>
            <person name="Zink E.M."/>
            <person name="Wu S."/>
            <person name="Pasa-Tolic L."/>
            <person name="Chaput D.L."/>
            <person name="Haridas S."/>
            <person name="Grigoriev I.V."/>
            <person name="Santelli C.M."/>
            <person name="Hansel C.M."/>
        </authorList>
    </citation>
    <scope>NUCLEOTIDE SEQUENCE [LARGE SCALE GENOMIC DNA]</scope>
    <source>
        <strain evidence="4 5">AP3s5-JAC2a</strain>
    </source>
</reference>
<name>A0A177CYN0_9PLEO</name>
<dbReference type="RefSeq" id="XP_018042741.1">
    <property type="nucleotide sequence ID" value="XM_018181719.1"/>
</dbReference>
<dbReference type="STRING" id="1460663.A0A177CYN0"/>
<dbReference type="InterPro" id="IPR020904">
    <property type="entry name" value="Sc_DH/Rdtase_CS"/>
</dbReference>
<evidence type="ECO:0000256" key="3">
    <source>
        <dbReference type="ARBA" id="ARBA00023002"/>
    </source>
</evidence>
<keyword evidence="2" id="KW-0521">NADP</keyword>
<evidence type="ECO:0000256" key="1">
    <source>
        <dbReference type="ARBA" id="ARBA00006484"/>
    </source>
</evidence>
<dbReference type="SUPFAM" id="SSF51735">
    <property type="entry name" value="NAD(P)-binding Rossmann-fold domains"/>
    <property type="match status" value="1"/>
</dbReference>
<dbReference type="OrthoDB" id="191139at2759"/>
<dbReference type="GO" id="GO:0050664">
    <property type="term" value="F:oxidoreductase activity, acting on NAD(P)H, oxygen as acceptor"/>
    <property type="evidence" value="ECO:0007669"/>
    <property type="project" value="TreeGrafter"/>
</dbReference>
<dbReference type="PROSITE" id="PS00061">
    <property type="entry name" value="ADH_SHORT"/>
    <property type="match status" value="1"/>
</dbReference>
<dbReference type="AlphaFoldDB" id="A0A177CYN0"/>
<dbReference type="InterPro" id="IPR036291">
    <property type="entry name" value="NAD(P)-bd_dom_sf"/>
</dbReference>
<organism evidence="4 5">
    <name type="scientific">Paraphaeosphaeria sporulosa</name>
    <dbReference type="NCBI Taxonomy" id="1460663"/>
    <lineage>
        <taxon>Eukaryota</taxon>
        <taxon>Fungi</taxon>
        <taxon>Dikarya</taxon>
        <taxon>Ascomycota</taxon>
        <taxon>Pezizomycotina</taxon>
        <taxon>Dothideomycetes</taxon>
        <taxon>Pleosporomycetidae</taxon>
        <taxon>Pleosporales</taxon>
        <taxon>Massarineae</taxon>
        <taxon>Didymosphaeriaceae</taxon>
        <taxon>Paraphaeosphaeria</taxon>
    </lineage>
</organism>
<dbReference type="Proteomes" id="UP000077069">
    <property type="component" value="Unassembled WGS sequence"/>
</dbReference>
<gene>
    <name evidence="4" type="ORF">CC84DRAFT_1201392</name>
</gene>
<accession>A0A177CYN0</accession>
<protein>
    <submittedName>
        <fullName evidence="4">NAD(P)-binding protein</fullName>
    </submittedName>
</protein>
<dbReference type="Pfam" id="PF00106">
    <property type="entry name" value="adh_short"/>
    <property type="match status" value="1"/>
</dbReference>
<dbReference type="GO" id="GO:0016616">
    <property type="term" value="F:oxidoreductase activity, acting on the CH-OH group of donors, NAD or NADP as acceptor"/>
    <property type="evidence" value="ECO:0007669"/>
    <property type="project" value="UniProtKB-ARBA"/>
</dbReference>
<dbReference type="EMBL" id="KV441548">
    <property type="protein sequence ID" value="OAG12376.1"/>
    <property type="molecule type" value="Genomic_DNA"/>
</dbReference>
<dbReference type="PRINTS" id="PR00081">
    <property type="entry name" value="GDHRDH"/>
</dbReference>
<proteinExistence type="inferred from homology"/>
<dbReference type="InterPro" id="IPR002347">
    <property type="entry name" value="SDR_fam"/>
</dbReference>
<evidence type="ECO:0000313" key="5">
    <source>
        <dbReference type="Proteomes" id="UP000077069"/>
    </source>
</evidence>
<sequence>MASVIPPVVLITGANQGLGFAIAEVFSQSQHPYTILVGARDQARGDEAVRKLLRTKTNDKTAISTIHIDVASSESITGALSKISTDYDRLDILVNNAGIFGALGKMWNSTTRPDWRAIFEVNVFGAIELVETAFPLLLKSSSPRVIVVTSNMGSISKVADGHVPCGSVGAYYSSSKAAINAMVANWSQTQKEIKFWATCPGLVATEFGGDFTKQNGRDPKEAADIVRKCAEDEKNDVVGRMIWDQDGKSGVYEW</sequence>
<dbReference type="Gene3D" id="3.40.50.720">
    <property type="entry name" value="NAD(P)-binding Rossmann-like Domain"/>
    <property type="match status" value="1"/>
</dbReference>
<keyword evidence="3" id="KW-0560">Oxidoreductase</keyword>
<evidence type="ECO:0000256" key="2">
    <source>
        <dbReference type="ARBA" id="ARBA00022857"/>
    </source>
</evidence>
<dbReference type="PANTHER" id="PTHR43008">
    <property type="entry name" value="BENZIL REDUCTASE"/>
    <property type="match status" value="1"/>
</dbReference>
<dbReference type="PANTHER" id="PTHR43008:SF8">
    <property type="entry name" value="BENZIL REDUCTASE ((S)-BENZOIN FORMING) IRC24"/>
    <property type="match status" value="1"/>
</dbReference>
<keyword evidence="5" id="KW-1185">Reference proteome</keyword>
<dbReference type="GeneID" id="28765205"/>